<evidence type="ECO:0000256" key="1">
    <source>
        <dbReference type="ARBA" id="ARBA00004383"/>
    </source>
</evidence>
<keyword evidence="5" id="KW-0997">Cell inner membrane</keyword>
<evidence type="ECO:0000259" key="11">
    <source>
        <dbReference type="PROSITE" id="PS52015"/>
    </source>
</evidence>
<proteinExistence type="inferred from homology"/>
<evidence type="ECO:0000256" key="5">
    <source>
        <dbReference type="ARBA" id="ARBA00022519"/>
    </source>
</evidence>
<dbReference type="Pfam" id="PF03544">
    <property type="entry name" value="TonB_C"/>
    <property type="match status" value="1"/>
</dbReference>
<keyword evidence="4" id="KW-1003">Cell membrane</keyword>
<feature type="chain" id="PRO_5046886677" description="TonB C-terminal domain-containing protein" evidence="10">
    <location>
        <begin position="24"/>
        <end position="114"/>
    </location>
</feature>
<evidence type="ECO:0000256" key="10">
    <source>
        <dbReference type="SAM" id="SignalP"/>
    </source>
</evidence>
<keyword evidence="8" id="KW-1133">Transmembrane helix</keyword>
<evidence type="ECO:0000313" key="12">
    <source>
        <dbReference type="EMBL" id="BDT57930.1"/>
    </source>
</evidence>
<feature type="domain" description="TonB C-terminal" evidence="11">
    <location>
        <begin position="24"/>
        <end position="114"/>
    </location>
</feature>
<evidence type="ECO:0000313" key="13">
    <source>
        <dbReference type="Proteomes" id="UP001163336"/>
    </source>
</evidence>
<reference evidence="12" key="1">
    <citation type="submission" date="2022-11" db="EMBL/GenBank/DDBJ databases">
        <title>Isolation and characterization of PLA-degrading bacterium Massilia sp. from Antarctic soil.</title>
        <authorList>
            <person name="Sato K."/>
            <person name="Gomez-Fuentes C."/>
            <person name="Ahmad S.A."/>
            <person name="Zulkharnain A."/>
        </authorList>
    </citation>
    <scope>NUCLEOTIDE SEQUENCE</scope>
    <source>
        <strain evidence="12">N-3</strain>
    </source>
</reference>
<keyword evidence="10" id="KW-0732">Signal</keyword>
<organism evidence="12 13">
    <name type="scientific">Massilia varians</name>
    <dbReference type="NCBI Taxonomy" id="457921"/>
    <lineage>
        <taxon>Bacteria</taxon>
        <taxon>Pseudomonadati</taxon>
        <taxon>Pseudomonadota</taxon>
        <taxon>Betaproteobacteria</taxon>
        <taxon>Burkholderiales</taxon>
        <taxon>Oxalobacteraceae</taxon>
        <taxon>Telluria group</taxon>
        <taxon>Massilia</taxon>
    </lineage>
</organism>
<dbReference type="PANTHER" id="PTHR33446">
    <property type="entry name" value="PROTEIN TONB-RELATED"/>
    <property type="match status" value="1"/>
</dbReference>
<dbReference type="SUPFAM" id="SSF74653">
    <property type="entry name" value="TolA/TonB C-terminal domain"/>
    <property type="match status" value="1"/>
</dbReference>
<evidence type="ECO:0000256" key="9">
    <source>
        <dbReference type="ARBA" id="ARBA00023136"/>
    </source>
</evidence>
<keyword evidence="6" id="KW-0812">Transmembrane</keyword>
<name>A0ABN6TAF8_9BURK</name>
<accession>A0ABN6TAF8</accession>
<dbReference type="Proteomes" id="UP001163336">
    <property type="component" value="Chromosome"/>
</dbReference>
<evidence type="ECO:0000256" key="3">
    <source>
        <dbReference type="ARBA" id="ARBA00022448"/>
    </source>
</evidence>
<dbReference type="InterPro" id="IPR051045">
    <property type="entry name" value="TonB-dependent_transducer"/>
</dbReference>
<dbReference type="RefSeq" id="WP_281913267.1">
    <property type="nucleotide sequence ID" value="NZ_AP026966.1"/>
</dbReference>
<feature type="signal peptide" evidence="10">
    <location>
        <begin position="1"/>
        <end position="23"/>
    </location>
</feature>
<dbReference type="InterPro" id="IPR006260">
    <property type="entry name" value="TonB/TolA_C"/>
</dbReference>
<evidence type="ECO:0000256" key="4">
    <source>
        <dbReference type="ARBA" id="ARBA00022475"/>
    </source>
</evidence>
<evidence type="ECO:0000256" key="6">
    <source>
        <dbReference type="ARBA" id="ARBA00022692"/>
    </source>
</evidence>
<keyword evidence="3" id="KW-0813">Transport</keyword>
<gene>
    <name evidence="12" type="ORF">MasN3_14240</name>
</gene>
<protein>
    <recommendedName>
        <fullName evidence="11">TonB C-terminal domain-containing protein</fullName>
    </recommendedName>
</protein>
<dbReference type="InterPro" id="IPR037682">
    <property type="entry name" value="TonB_C"/>
</dbReference>
<dbReference type="PANTHER" id="PTHR33446:SF2">
    <property type="entry name" value="PROTEIN TONB"/>
    <property type="match status" value="1"/>
</dbReference>
<evidence type="ECO:0000256" key="7">
    <source>
        <dbReference type="ARBA" id="ARBA00022927"/>
    </source>
</evidence>
<evidence type="ECO:0000256" key="2">
    <source>
        <dbReference type="ARBA" id="ARBA00006555"/>
    </source>
</evidence>
<dbReference type="Gene3D" id="3.30.1150.10">
    <property type="match status" value="1"/>
</dbReference>
<evidence type="ECO:0000256" key="8">
    <source>
        <dbReference type="ARBA" id="ARBA00022989"/>
    </source>
</evidence>
<dbReference type="NCBIfam" id="TIGR01352">
    <property type="entry name" value="tonB_Cterm"/>
    <property type="match status" value="1"/>
</dbReference>
<dbReference type="EMBL" id="AP026966">
    <property type="protein sequence ID" value="BDT57930.1"/>
    <property type="molecule type" value="Genomic_DNA"/>
</dbReference>
<comment type="subcellular location">
    <subcellularLocation>
        <location evidence="1">Cell inner membrane</location>
        <topology evidence="1">Single-pass membrane protein</topology>
        <orientation evidence="1">Periplasmic side</orientation>
    </subcellularLocation>
</comment>
<sequence>MKNLTVKLIAAMTLASAAGATFAAEVPASFDPKKCAVEYPKASLMNEEQGTTSASFLVSADGTVTESKLEKSSGFKNLDKAALKGLSACKFKPGTKDGAPAATWTKVDYAWKLD</sequence>
<keyword evidence="7" id="KW-0653">Protein transport</keyword>
<keyword evidence="9" id="KW-0472">Membrane</keyword>
<keyword evidence="13" id="KW-1185">Reference proteome</keyword>
<comment type="similarity">
    <text evidence="2">Belongs to the TonB family.</text>
</comment>
<dbReference type="PROSITE" id="PS52015">
    <property type="entry name" value="TONB_CTD"/>
    <property type="match status" value="1"/>
</dbReference>